<evidence type="ECO:0000256" key="10">
    <source>
        <dbReference type="SAM" id="Coils"/>
    </source>
</evidence>
<evidence type="ECO:0000256" key="5">
    <source>
        <dbReference type="ARBA" id="ARBA00022777"/>
    </source>
</evidence>
<feature type="coiled-coil region" evidence="10">
    <location>
        <begin position="31"/>
        <end position="68"/>
    </location>
</feature>
<evidence type="ECO:0000256" key="1">
    <source>
        <dbReference type="ARBA" id="ARBA00022490"/>
    </source>
</evidence>
<dbReference type="AlphaFoldDB" id="A0A2H0BW91"/>
<keyword evidence="4" id="KW-0547">Nucleotide-binding</keyword>
<dbReference type="Proteomes" id="UP000231246">
    <property type="component" value="Unassembled WGS sequence"/>
</dbReference>
<feature type="domain" description="GHMP kinase N-terminal" evidence="11">
    <location>
        <begin position="77"/>
        <end position="162"/>
    </location>
</feature>
<dbReference type="InterPro" id="IPR006204">
    <property type="entry name" value="GHMP_kinase_N_dom"/>
</dbReference>
<keyword evidence="8" id="KW-0443">Lipid metabolism</keyword>
<dbReference type="SUPFAM" id="SSF54211">
    <property type="entry name" value="Ribosomal protein S5 domain 2-like"/>
    <property type="match status" value="1"/>
</dbReference>
<dbReference type="InterPro" id="IPR036554">
    <property type="entry name" value="GHMP_kinase_C_sf"/>
</dbReference>
<dbReference type="InterPro" id="IPR013750">
    <property type="entry name" value="GHMP_kinase_C_dom"/>
</dbReference>
<evidence type="ECO:0000313" key="14">
    <source>
        <dbReference type="Proteomes" id="UP000231246"/>
    </source>
</evidence>
<evidence type="ECO:0000259" key="12">
    <source>
        <dbReference type="Pfam" id="PF08544"/>
    </source>
</evidence>
<dbReference type="PRINTS" id="PR00959">
    <property type="entry name" value="MEVGALKINASE"/>
</dbReference>
<dbReference type="PANTHER" id="PTHR43290">
    <property type="entry name" value="MEVALONATE KINASE"/>
    <property type="match status" value="1"/>
</dbReference>
<accession>A0A2H0BW91</accession>
<name>A0A2H0BW91_9BACT</name>
<dbReference type="GO" id="GO:0005524">
    <property type="term" value="F:ATP binding"/>
    <property type="evidence" value="ECO:0007669"/>
    <property type="project" value="UniProtKB-KW"/>
</dbReference>
<evidence type="ECO:0000259" key="11">
    <source>
        <dbReference type="Pfam" id="PF00288"/>
    </source>
</evidence>
<comment type="pathway">
    <text evidence="9">Isoprenoid biosynthesis; isopentenyl diphosphate biosynthesis via mevalonate pathway; isopentenyl diphosphate from (R)-mevalonate: step 1/3.</text>
</comment>
<feature type="domain" description="GHMP kinase C-terminal" evidence="12">
    <location>
        <begin position="230"/>
        <end position="299"/>
    </location>
</feature>
<keyword evidence="5 13" id="KW-0418">Kinase</keyword>
<dbReference type="Pfam" id="PF08544">
    <property type="entry name" value="GHMP_kinases_C"/>
    <property type="match status" value="1"/>
</dbReference>
<keyword evidence="3" id="KW-0808">Transferase</keyword>
<gene>
    <name evidence="13" type="primary">mvk</name>
    <name evidence="13" type="ORF">COW99_05645</name>
</gene>
<dbReference type="EMBL" id="PCTA01000033">
    <property type="protein sequence ID" value="PIP61238.1"/>
    <property type="molecule type" value="Genomic_DNA"/>
</dbReference>
<evidence type="ECO:0000256" key="6">
    <source>
        <dbReference type="ARBA" id="ARBA00022840"/>
    </source>
</evidence>
<dbReference type="Gene3D" id="3.30.230.10">
    <property type="match status" value="1"/>
</dbReference>
<proteinExistence type="predicted"/>
<keyword evidence="7" id="KW-0460">Magnesium</keyword>
<protein>
    <submittedName>
        <fullName evidence="13">Mevalonate kinase</fullName>
    </submittedName>
</protein>
<dbReference type="Pfam" id="PF00288">
    <property type="entry name" value="GHMP_kinases_N"/>
    <property type="match status" value="1"/>
</dbReference>
<sequence>MTIKVSAPGKLMLLGEHAVVYNRPCLVTAINHRLQAQISKLRTQKIILNAKDVELENYEKKLEELGKGEIPKPAQFVEIAVRNFHKVYPLKHGVSITTKSQFKAKFGFGSSSGAAVCTIKGLAELTGINLSKREIFDLSYQTVLDVQGVGSGFDVAAAVFGGTLYFVTGGKEIEPTTKAKISLVVGYSGIKEDTATIVKDLAKRKEKNPAMFDDIFNTIAELVSQGKICLENQDWQSLGNLMRINHGLLVQLGVSTEKLDDLCVAALSAGAYGAKLSGAGGGDCMIALVSDKTKQPVEQAIVAAGGELINIQTGAPGVQLEL</sequence>
<evidence type="ECO:0000256" key="9">
    <source>
        <dbReference type="ARBA" id="ARBA00029438"/>
    </source>
</evidence>
<dbReference type="UniPathway" id="UPA00057">
    <property type="reaction ID" value="UER00098"/>
</dbReference>
<evidence type="ECO:0000313" key="13">
    <source>
        <dbReference type="EMBL" id="PIP61238.1"/>
    </source>
</evidence>
<dbReference type="PANTHER" id="PTHR43290:SF2">
    <property type="entry name" value="MEVALONATE KINASE"/>
    <property type="match status" value="1"/>
</dbReference>
<evidence type="ECO:0000256" key="8">
    <source>
        <dbReference type="ARBA" id="ARBA00023098"/>
    </source>
</evidence>
<keyword evidence="2" id="KW-0444">Lipid biosynthesis</keyword>
<dbReference type="GO" id="GO:0019287">
    <property type="term" value="P:isopentenyl diphosphate biosynthetic process, mevalonate pathway"/>
    <property type="evidence" value="ECO:0007669"/>
    <property type="project" value="UniProtKB-UniPathway"/>
</dbReference>
<keyword evidence="10" id="KW-0175">Coiled coil</keyword>
<dbReference type="Gene3D" id="3.30.70.890">
    <property type="entry name" value="GHMP kinase, C-terminal domain"/>
    <property type="match status" value="1"/>
</dbReference>
<organism evidence="13 14">
    <name type="scientific">Candidatus Roizmanbacteria bacterium CG22_combo_CG10-13_8_21_14_all_38_20</name>
    <dbReference type="NCBI Taxonomy" id="1974862"/>
    <lineage>
        <taxon>Bacteria</taxon>
        <taxon>Candidatus Roizmaniibacteriota</taxon>
    </lineage>
</organism>
<keyword evidence="6" id="KW-0067">ATP-binding</keyword>
<evidence type="ECO:0000256" key="4">
    <source>
        <dbReference type="ARBA" id="ARBA00022741"/>
    </source>
</evidence>
<dbReference type="GO" id="GO:0005829">
    <property type="term" value="C:cytosol"/>
    <property type="evidence" value="ECO:0007669"/>
    <property type="project" value="TreeGrafter"/>
</dbReference>
<dbReference type="SUPFAM" id="SSF55060">
    <property type="entry name" value="GHMP Kinase, C-terminal domain"/>
    <property type="match status" value="1"/>
</dbReference>
<dbReference type="NCBIfam" id="TIGR00549">
    <property type="entry name" value="mevalon_kin"/>
    <property type="match status" value="1"/>
</dbReference>
<dbReference type="GO" id="GO:0004496">
    <property type="term" value="F:mevalonate kinase activity"/>
    <property type="evidence" value="ECO:0007669"/>
    <property type="project" value="InterPro"/>
</dbReference>
<dbReference type="InterPro" id="IPR006205">
    <property type="entry name" value="Mev_gal_kin"/>
</dbReference>
<evidence type="ECO:0000256" key="7">
    <source>
        <dbReference type="ARBA" id="ARBA00022842"/>
    </source>
</evidence>
<keyword evidence="1" id="KW-0963">Cytoplasm</keyword>
<evidence type="ECO:0000256" key="2">
    <source>
        <dbReference type="ARBA" id="ARBA00022516"/>
    </source>
</evidence>
<reference evidence="13 14" key="1">
    <citation type="submission" date="2017-09" db="EMBL/GenBank/DDBJ databases">
        <title>Depth-based differentiation of microbial function through sediment-hosted aquifers and enrichment of novel symbionts in the deep terrestrial subsurface.</title>
        <authorList>
            <person name="Probst A.J."/>
            <person name="Ladd B."/>
            <person name="Jarett J.K."/>
            <person name="Geller-Mcgrath D.E."/>
            <person name="Sieber C.M."/>
            <person name="Emerson J.B."/>
            <person name="Anantharaman K."/>
            <person name="Thomas B.C."/>
            <person name="Malmstrom R."/>
            <person name="Stieglmeier M."/>
            <person name="Klingl A."/>
            <person name="Woyke T."/>
            <person name="Ryan C.M."/>
            <person name="Banfield J.F."/>
        </authorList>
    </citation>
    <scope>NUCLEOTIDE SEQUENCE [LARGE SCALE GENOMIC DNA]</scope>
    <source>
        <strain evidence="13">CG22_combo_CG10-13_8_21_14_all_38_20</strain>
    </source>
</reference>
<dbReference type="InterPro" id="IPR014721">
    <property type="entry name" value="Ribsml_uS5_D2-typ_fold_subgr"/>
</dbReference>
<comment type="caution">
    <text evidence="13">The sequence shown here is derived from an EMBL/GenBank/DDBJ whole genome shotgun (WGS) entry which is preliminary data.</text>
</comment>
<dbReference type="InterPro" id="IPR020568">
    <property type="entry name" value="Ribosomal_Su5_D2-typ_SF"/>
</dbReference>
<evidence type="ECO:0000256" key="3">
    <source>
        <dbReference type="ARBA" id="ARBA00022679"/>
    </source>
</evidence>